<reference evidence="1" key="1">
    <citation type="submission" date="2018-02" db="EMBL/GenBank/DDBJ databases">
        <title>Rhizophora mucronata_Transcriptome.</title>
        <authorList>
            <person name="Meera S.P."/>
            <person name="Sreeshan A."/>
            <person name="Augustine A."/>
        </authorList>
    </citation>
    <scope>NUCLEOTIDE SEQUENCE</scope>
    <source>
        <tissue evidence="1">Leaf</tissue>
    </source>
</reference>
<accession>A0A2P2PIV5</accession>
<proteinExistence type="predicted"/>
<evidence type="ECO:0000313" key="1">
    <source>
        <dbReference type="EMBL" id="MBX54663.1"/>
    </source>
</evidence>
<dbReference type="AlphaFoldDB" id="A0A2P2PIV5"/>
<protein>
    <submittedName>
        <fullName evidence="1">Uncharacterized protein</fullName>
    </submittedName>
</protein>
<sequence length="35" mass="4171">MHINRTSNNFFADDMVKQDVTRQISLISWLKLSFN</sequence>
<dbReference type="EMBL" id="GGEC01074179">
    <property type="protein sequence ID" value="MBX54663.1"/>
    <property type="molecule type" value="Transcribed_RNA"/>
</dbReference>
<name>A0A2P2PIV5_RHIMU</name>
<organism evidence="1">
    <name type="scientific">Rhizophora mucronata</name>
    <name type="common">Asiatic mangrove</name>
    <dbReference type="NCBI Taxonomy" id="61149"/>
    <lineage>
        <taxon>Eukaryota</taxon>
        <taxon>Viridiplantae</taxon>
        <taxon>Streptophyta</taxon>
        <taxon>Embryophyta</taxon>
        <taxon>Tracheophyta</taxon>
        <taxon>Spermatophyta</taxon>
        <taxon>Magnoliopsida</taxon>
        <taxon>eudicotyledons</taxon>
        <taxon>Gunneridae</taxon>
        <taxon>Pentapetalae</taxon>
        <taxon>rosids</taxon>
        <taxon>fabids</taxon>
        <taxon>Malpighiales</taxon>
        <taxon>Rhizophoraceae</taxon>
        <taxon>Rhizophora</taxon>
    </lineage>
</organism>